<sequence length="838" mass="93695">MKFFSLLYALWLTPLLYTQVAGKRTRARGPKKIRQDHQAVPDREHLIKAFSHDNYKDSTYRISSEDNRSSASELINGIKLISRRKRFEEEGDDNDDRNGDGEEEEEDGEDQNAAETANDLCSQYLASFLEGITDAKDNCDGFQNAYVAAYCHVQSDYEEGYDDDHDDYFVNYNHFSCCLSLKNHYDSYCNESELITNSHLLLVAGILLLCEMMKSLIKSKKLHWLPEAGGCMIVGMAVGALAHILPDISLEDLSFDEDLFLAVLLPPIIFEAALSVNKKEFRRRRMAIFMFAIVGTILSTFMTGYFMHFASIWLDSVTQIPLLDSLIFGALISSIDPVAILSVLTSLNLTEEDTVFIMVFGESLLNDGVAITLFNSLISHYNSGDKVDTDEILGAIADFLIIGFGSIAIGLICGFGALLYFWFLRKKLNAPMEVASFFLWAGIPYYACDELNLSGIVAIVTIGFFLDIYITSPKNSGTTIITTDQTPAKDFDISTSLQPLHENNLDLGESLPLGLPRVLEHSPSAKSSYSFKSIRSFRTLRTLNMRELLLREEKFQLSREADKHVRFCAHLLAQLSENCIFVYLGLFLFSKNYDWEFPLITVSIISCVASRAIMVLIICSLVWYINIARQKLGYHKSSLYEDDIPRVSRTASALQDRHIQLVLVLSGLRGAVSLALVESVPIFNAVTGTGTEYKGIMKAMTSASIIFTIFVLGGSSYYILRNLDIKSADERLNKQLKESMETSQELPERKKKQRPTPESPLARPAQISSRSFSKGTVKAQNFDATGEYLDSYEPPLVQSISESKSITSSSVSIVGIDAKTSDSYDKNPTFIHPDSSFA</sequence>
<dbReference type="Pfam" id="PF00999">
    <property type="entry name" value="Na_H_Exchanger"/>
    <property type="match status" value="2"/>
</dbReference>
<dbReference type="PANTHER" id="PTHR10110:SF187">
    <property type="entry name" value="SODIUM_HYDROGEN EXCHANGER"/>
    <property type="match status" value="1"/>
</dbReference>
<keyword evidence="3 10" id="KW-0812">Transmembrane</keyword>
<keyword evidence="14" id="KW-1185">Reference proteome</keyword>
<feature type="domain" description="Cation/H+ exchanger transmembrane" evidence="12">
    <location>
        <begin position="569"/>
        <end position="714"/>
    </location>
</feature>
<dbReference type="GO" id="GO:0015385">
    <property type="term" value="F:sodium:proton antiporter activity"/>
    <property type="evidence" value="ECO:0007669"/>
    <property type="project" value="InterPro"/>
</dbReference>
<dbReference type="PRINTS" id="PR01084">
    <property type="entry name" value="NAHEXCHNGR"/>
</dbReference>
<evidence type="ECO:0000256" key="7">
    <source>
        <dbReference type="ARBA" id="ARBA00023136"/>
    </source>
</evidence>
<organism evidence="13 14">
    <name type="scientific">Chaetoceros tenuissimus</name>
    <dbReference type="NCBI Taxonomy" id="426638"/>
    <lineage>
        <taxon>Eukaryota</taxon>
        <taxon>Sar</taxon>
        <taxon>Stramenopiles</taxon>
        <taxon>Ochrophyta</taxon>
        <taxon>Bacillariophyta</taxon>
        <taxon>Coscinodiscophyceae</taxon>
        <taxon>Chaetocerotophycidae</taxon>
        <taxon>Chaetocerotales</taxon>
        <taxon>Chaetocerotaceae</taxon>
        <taxon>Chaetoceros</taxon>
    </lineage>
</organism>
<evidence type="ECO:0000256" key="5">
    <source>
        <dbReference type="ARBA" id="ARBA00023053"/>
    </source>
</evidence>
<dbReference type="EMBL" id="BLLK01000027">
    <property type="protein sequence ID" value="GFH48274.1"/>
    <property type="molecule type" value="Genomic_DNA"/>
</dbReference>
<dbReference type="Proteomes" id="UP001054902">
    <property type="component" value="Unassembled WGS sequence"/>
</dbReference>
<feature type="transmembrane region" description="Helical" evidence="10">
    <location>
        <begin position="259"/>
        <end position="276"/>
    </location>
</feature>
<evidence type="ECO:0000256" key="3">
    <source>
        <dbReference type="ARBA" id="ARBA00022692"/>
    </source>
</evidence>
<comment type="subcellular location">
    <subcellularLocation>
        <location evidence="1">Membrane</location>
        <topology evidence="1">Multi-pass membrane protein</topology>
    </subcellularLocation>
</comment>
<feature type="transmembrane region" description="Helical" evidence="10">
    <location>
        <begin position="326"/>
        <end position="344"/>
    </location>
</feature>
<feature type="compositionally biased region" description="Polar residues" evidence="9">
    <location>
        <begin position="766"/>
        <end position="776"/>
    </location>
</feature>
<feature type="transmembrane region" description="Helical" evidence="10">
    <location>
        <begin position="567"/>
        <end position="588"/>
    </location>
</feature>
<keyword evidence="6" id="KW-0406">Ion transport</keyword>
<feature type="region of interest" description="Disordered" evidence="9">
    <location>
        <begin position="738"/>
        <end position="776"/>
    </location>
</feature>
<evidence type="ECO:0000313" key="14">
    <source>
        <dbReference type="Proteomes" id="UP001054902"/>
    </source>
</evidence>
<accession>A0AAD3H377</accession>
<keyword evidence="7 10" id="KW-0472">Membrane</keyword>
<feature type="region of interest" description="Disordered" evidence="9">
    <location>
        <begin position="86"/>
        <end position="115"/>
    </location>
</feature>
<feature type="transmembrane region" description="Helical" evidence="10">
    <location>
        <begin position="697"/>
        <end position="720"/>
    </location>
</feature>
<evidence type="ECO:0000256" key="2">
    <source>
        <dbReference type="ARBA" id="ARBA00022448"/>
    </source>
</evidence>
<protein>
    <recommendedName>
        <fullName evidence="12">Cation/H+ exchanger transmembrane domain-containing protein</fullName>
    </recommendedName>
</protein>
<dbReference type="InterPro" id="IPR018422">
    <property type="entry name" value="Cation/H_exchanger_CPA1"/>
</dbReference>
<keyword evidence="8" id="KW-0739">Sodium transport</keyword>
<feature type="transmembrane region" description="Helical" evidence="10">
    <location>
        <begin position="399"/>
        <end position="423"/>
    </location>
</feature>
<dbReference type="Gene3D" id="6.10.140.1330">
    <property type="match status" value="1"/>
</dbReference>
<keyword evidence="11" id="KW-0732">Signal</keyword>
<dbReference type="InterPro" id="IPR006153">
    <property type="entry name" value="Cation/H_exchanger_TM"/>
</dbReference>
<feature type="transmembrane region" description="Helical" evidence="10">
    <location>
        <begin position="224"/>
        <end position="244"/>
    </location>
</feature>
<dbReference type="GO" id="GO:0005886">
    <property type="term" value="C:plasma membrane"/>
    <property type="evidence" value="ECO:0007669"/>
    <property type="project" value="TreeGrafter"/>
</dbReference>
<gene>
    <name evidence="13" type="ORF">CTEN210_04750</name>
</gene>
<evidence type="ECO:0000256" key="8">
    <source>
        <dbReference type="ARBA" id="ARBA00023201"/>
    </source>
</evidence>
<keyword evidence="4 10" id="KW-1133">Transmembrane helix</keyword>
<evidence type="ECO:0000313" key="13">
    <source>
        <dbReference type="EMBL" id="GFH48274.1"/>
    </source>
</evidence>
<dbReference type="GO" id="GO:0098719">
    <property type="term" value="P:sodium ion import across plasma membrane"/>
    <property type="evidence" value="ECO:0007669"/>
    <property type="project" value="TreeGrafter"/>
</dbReference>
<evidence type="ECO:0000256" key="4">
    <source>
        <dbReference type="ARBA" id="ARBA00022989"/>
    </source>
</evidence>
<feature type="transmembrane region" description="Helical" evidence="10">
    <location>
        <begin position="288"/>
        <end position="314"/>
    </location>
</feature>
<evidence type="ECO:0000256" key="1">
    <source>
        <dbReference type="ARBA" id="ARBA00004141"/>
    </source>
</evidence>
<feature type="chain" id="PRO_5042139491" description="Cation/H+ exchanger transmembrane domain-containing protein" evidence="11">
    <location>
        <begin position="23"/>
        <end position="838"/>
    </location>
</feature>
<feature type="transmembrane region" description="Helical" evidence="10">
    <location>
        <begin position="659"/>
        <end position="677"/>
    </location>
</feature>
<keyword evidence="2" id="KW-0813">Transport</keyword>
<name>A0AAD3H377_9STRA</name>
<feature type="transmembrane region" description="Helical" evidence="10">
    <location>
        <begin position="600"/>
        <end position="625"/>
    </location>
</feature>
<evidence type="ECO:0000256" key="9">
    <source>
        <dbReference type="SAM" id="MobiDB-lite"/>
    </source>
</evidence>
<feature type="region of interest" description="Disordered" evidence="9">
    <location>
        <begin position="818"/>
        <end position="838"/>
    </location>
</feature>
<dbReference type="GO" id="GO:0051453">
    <property type="term" value="P:regulation of intracellular pH"/>
    <property type="evidence" value="ECO:0007669"/>
    <property type="project" value="TreeGrafter"/>
</dbReference>
<evidence type="ECO:0000256" key="10">
    <source>
        <dbReference type="SAM" id="Phobius"/>
    </source>
</evidence>
<evidence type="ECO:0000256" key="11">
    <source>
        <dbReference type="SAM" id="SignalP"/>
    </source>
</evidence>
<feature type="signal peptide" evidence="11">
    <location>
        <begin position="1"/>
        <end position="22"/>
    </location>
</feature>
<dbReference type="GO" id="GO:0015386">
    <property type="term" value="F:potassium:proton antiporter activity"/>
    <property type="evidence" value="ECO:0007669"/>
    <property type="project" value="TreeGrafter"/>
</dbReference>
<feature type="compositionally biased region" description="Acidic residues" evidence="9">
    <location>
        <begin position="89"/>
        <end position="112"/>
    </location>
</feature>
<comment type="caution">
    <text evidence="13">The sequence shown here is derived from an EMBL/GenBank/DDBJ whole genome shotgun (WGS) entry which is preliminary data.</text>
</comment>
<feature type="transmembrane region" description="Helical" evidence="10">
    <location>
        <begin position="356"/>
        <end position="379"/>
    </location>
</feature>
<keyword evidence="5" id="KW-0915">Sodium</keyword>
<reference evidence="13 14" key="1">
    <citation type="journal article" date="2021" name="Sci. Rep.">
        <title>The genome of the diatom Chaetoceros tenuissimus carries an ancient integrated fragment of an extant virus.</title>
        <authorList>
            <person name="Hongo Y."/>
            <person name="Kimura K."/>
            <person name="Takaki Y."/>
            <person name="Yoshida Y."/>
            <person name="Baba S."/>
            <person name="Kobayashi G."/>
            <person name="Nagasaki K."/>
            <person name="Hano T."/>
            <person name="Tomaru Y."/>
        </authorList>
    </citation>
    <scope>NUCLEOTIDE SEQUENCE [LARGE SCALE GENOMIC DNA]</scope>
    <source>
        <strain evidence="13 14">NIES-3715</strain>
    </source>
</reference>
<dbReference type="InterPro" id="IPR004709">
    <property type="entry name" value="NaH_exchanger"/>
</dbReference>
<proteinExistence type="predicted"/>
<dbReference type="AlphaFoldDB" id="A0AAD3H377"/>
<evidence type="ECO:0000259" key="12">
    <source>
        <dbReference type="Pfam" id="PF00999"/>
    </source>
</evidence>
<feature type="domain" description="Cation/H+ exchanger transmembrane" evidence="12">
    <location>
        <begin position="217"/>
        <end position="467"/>
    </location>
</feature>
<evidence type="ECO:0000256" key="6">
    <source>
        <dbReference type="ARBA" id="ARBA00023065"/>
    </source>
</evidence>
<dbReference type="PANTHER" id="PTHR10110">
    <property type="entry name" value="SODIUM/HYDROGEN EXCHANGER"/>
    <property type="match status" value="1"/>
</dbReference>